<evidence type="ECO:0000313" key="2">
    <source>
        <dbReference type="Proteomes" id="UP001180729"/>
    </source>
</evidence>
<dbReference type="GO" id="GO:0016787">
    <property type="term" value="F:hydrolase activity"/>
    <property type="evidence" value="ECO:0007669"/>
    <property type="project" value="UniProtKB-KW"/>
</dbReference>
<name>A0A0X8K129_9ACTO</name>
<keyword evidence="1" id="KW-0378">Hydrolase</keyword>
<dbReference type="OrthoDB" id="9780269at2"/>
<evidence type="ECO:0000313" key="1">
    <source>
        <dbReference type="EMBL" id="MDT0247995.1"/>
    </source>
</evidence>
<dbReference type="InterPro" id="IPR029058">
    <property type="entry name" value="AB_hydrolase_fold"/>
</dbReference>
<accession>A0A0X8K129</accession>
<dbReference type="EMBL" id="JAMZMH010000002">
    <property type="protein sequence ID" value="MDT0247995.1"/>
    <property type="molecule type" value="Genomic_DNA"/>
</dbReference>
<dbReference type="KEGG" id="aos:AXE84_03460"/>
<dbReference type="AlphaFoldDB" id="A0A0X8K129"/>
<sequence>MNDVRIDTPRGITLAGTLQLPAGAAPIDLEVSTTSEDTQPPQARPEGVVLLAHDFLTDRHGQGGRLDWIGARYREAGLATLNLDFSGLGESDDDVITLASEAEDLRAASSWLAGLGFTRQMIHANGFGATAALLARPEHVRTAVLVGAIVGPQSILWEEIFSPEQLDELAQHGLTRLVDDNPNSREWNVLSKETLADFSMQDPQRTLAELPWPVLMVHGVLSNELPDTAEATAEGFPLLPDSSQMVHVHAETLDQAQEEVARLSLEWAQRRLR</sequence>
<comment type="caution">
    <text evidence="1">The sequence shown here is derived from an EMBL/GenBank/DDBJ whole genome shotgun (WGS) entry which is preliminary data.</text>
</comment>
<dbReference type="SUPFAM" id="SSF53474">
    <property type="entry name" value="alpha/beta-Hydrolases"/>
    <property type="match status" value="1"/>
</dbReference>
<dbReference type="Proteomes" id="UP001180729">
    <property type="component" value="Unassembled WGS sequence"/>
</dbReference>
<gene>
    <name evidence="1" type="ORF">RMW62_02720</name>
</gene>
<dbReference type="Gene3D" id="3.40.50.1820">
    <property type="entry name" value="alpha/beta hydrolase"/>
    <property type="match status" value="1"/>
</dbReference>
<proteinExistence type="predicted"/>
<protein>
    <submittedName>
        <fullName evidence="1">Alpha/beta hydrolase</fullName>
    </submittedName>
</protein>
<organism evidence="1 2">
    <name type="scientific">Actinomyces oris</name>
    <dbReference type="NCBI Taxonomy" id="544580"/>
    <lineage>
        <taxon>Bacteria</taxon>
        <taxon>Bacillati</taxon>
        <taxon>Actinomycetota</taxon>
        <taxon>Actinomycetes</taxon>
        <taxon>Actinomycetales</taxon>
        <taxon>Actinomycetaceae</taxon>
        <taxon>Actinomyces</taxon>
    </lineage>
</organism>
<reference evidence="1" key="1">
    <citation type="submission" date="2022-06" db="EMBL/GenBank/DDBJ databases">
        <title>Draft Genome Sequences of Three Actinomyces oris Strains, Isolated from Healthy Human Feces.</title>
        <authorList>
            <person name="Ye Y."/>
            <person name="Liu C."/>
            <person name="Zhao J."/>
            <person name="Xu J."/>
            <person name="Huang H."/>
            <person name="Wang B."/>
            <person name="Wei J."/>
            <person name="Jing X."/>
        </authorList>
    </citation>
    <scope>NUCLEOTIDE SEQUENCE</scope>
    <source>
        <strain evidence="1">CNGBCC1803368</strain>
    </source>
</reference>
<dbReference type="RefSeq" id="WP_060956858.1">
    <property type="nucleotide sequence ID" value="NZ_CAUQNV010000002.1"/>
</dbReference>